<protein>
    <submittedName>
        <fullName evidence="2">Uncharacterized protein</fullName>
    </submittedName>
</protein>
<evidence type="ECO:0000313" key="2">
    <source>
        <dbReference type="EMBL" id="TBU58314.1"/>
    </source>
</evidence>
<evidence type="ECO:0000313" key="1">
    <source>
        <dbReference type="EMBL" id="TBU31488.1"/>
    </source>
</evidence>
<gene>
    <name evidence="2" type="ORF">BD310DRAFT_948822</name>
    <name evidence="1" type="ORF">BD311DRAFT_656648</name>
</gene>
<dbReference type="Proteomes" id="UP000292957">
    <property type="component" value="Unassembled WGS sequence"/>
</dbReference>
<dbReference type="EMBL" id="ML145126">
    <property type="protein sequence ID" value="TBU58314.1"/>
    <property type="molecule type" value="Genomic_DNA"/>
</dbReference>
<dbReference type="Proteomes" id="UP000292082">
    <property type="component" value="Unassembled WGS sequence"/>
</dbReference>
<reference evidence="2 3" key="1">
    <citation type="submission" date="2019-01" db="EMBL/GenBank/DDBJ databases">
        <title>Draft genome sequences of three monokaryotic isolates of the white-rot basidiomycete fungus Dichomitus squalens.</title>
        <authorList>
            <consortium name="DOE Joint Genome Institute"/>
            <person name="Lopez S.C."/>
            <person name="Andreopoulos B."/>
            <person name="Pangilinan J."/>
            <person name="Lipzen A."/>
            <person name="Riley R."/>
            <person name="Ahrendt S."/>
            <person name="Ng V."/>
            <person name="Barry K."/>
            <person name="Daum C."/>
            <person name="Grigoriev I.V."/>
            <person name="Hilden K.S."/>
            <person name="Makela M.R."/>
            <person name="de Vries R.P."/>
        </authorList>
    </citation>
    <scope>NUCLEOTIDE SEQUENCE [LARGE SCALE GENOMIC DNA]</scope>
    <source>
        <strain evidence="2 3">CBS 464.89</strain>
        <strain evidence="1">OM18370.1</strain>
    </source>
</reference>
<sequence>MRSGASGVEDHVKYIRGLLALNAEYLKTHNIGPKGGLMDPATPVELLSMLATVIGDSINL</sequence>
<keyword evidence="3" id="KW-1185">Reference proteome</keyword>
<proteinExistence type="predicted"/>
<evidence type="ECO:0000313" key="3">
    <source>
        <dbReference type="Proteomes" id="UP000292082"/>
    </source>
</evidence>
<name>A0A4Q9NV50_9APHY</name>
<organism evidence="2 3">
    <name type="scientific">Dichomitus squalens</name>
    <dbReference type="NCBI Taxonomy" id="114155"/>
    <lineage>
        <taxon>Eukaryota</taxon>
        <taxon>Fungi</taxon>
        <taxon>Dikarya</taxon>
        <taxon>Basidiomycota</taxon>
        <taxon>Agaricomycotina</taxon>
        <taxon>Agaricomycetes</taxon>
        <taxon>Polyporales</taxon>
        <taxon>Polyporaceae</taxon>
        <taxon>Dichomitus</taxon>
    </lineage>
</organism>
<accession>A0A4Q9NV50</accession>
<dbReference type="AlphaFoldDB" id="A0A4Q9NV50"/>
<dbReference type="EMBL" id="ML143399">
    <property type="protein sequence ID" value="TBU31488.1"/>
    <property type="molecule type" value="Genomic_DNA"/>
</dbReference>